<accession>X0ZCB3</accession>
<evidence type="ECO:0008006" key="4">
    <source>
        <dbReference type="Google" id="ProtNLM"/>
    </source>
</evidence>
<name>X0ZCB3_9ZZZZ</name>
<organism evidence="2">
    <name type="scientific">marine sediment metagenome</name>
    <dbReference type="NCBI Taxonomy" id="412755"/>
    <lineage>
        <taxon>unclassified sequences</taxon>
        <taxon>metagenomes</taxon>
        <taxon>ecological metagenomes</taxon>
    </lineage>
</organism>
<feature type="transmembrane region" description="Helical" evidence="1">
    <location>
        <begin position="48"/>
        <end position="71"/>
    </location>
</feature>
<keyword evidence="1" id="KW-0472">Membrane</keyword>
<feature type="transmembrane region" description="Helical" evidence="1">
    <location>
        <begin position="6"/>
        <end position="28"/>
    </location>
</feature>
<gene>
    <name evidence="2" type="ORF">S01H4_03526</name>
    <name evidence="3" type="ORF">S01H4_03612</name>
</gene>
<dbReference type="PANTHER" id="PTHR36443:SF1">
    <property type="entry name" value="BSR5223 PROTEIN"/>
    <property type="match status" value="1"/>
</dbReference>
<dbReference type="Pfam" id="PF11146">
    <property type="entry name" value="DUF2905"/>
    <property type="match status" value="1"/>
</dbReference>
<dbReference type="PANTHER" id="PTHR36443">
    <property type="entry name" value="BSR5223 PROTEIN"/>
    <property type="match status" value="1"/>
</dbReference>
<evidence type="ECO:0000313" key="2">
    <source>
        <dbReference type="EMBL" id="GAG57953.1"/>
    </source>
</evidence>
<proteinExistence type="predicted"/>
<evidence type="ECO:0000313" key="3">
    <source>
        <dbReference type="EMBL" id="GAG58479.1"/>
    </source>
</evidence>
<dbReference type="AlphaFoldDB" id="X0ZCB3"/>
<dbReference type="EMBL" id="BART01000872">
    <property type="protein sequence ID" value="GAG57953.1"/>
    <property type="molecule type" value="Genomic_DNA"/>
</dbReference>
<keyword evidence="1" id="KW-1133">Transmembrane helix</keyword>
<sequence length="73" mass="8259">MSEFNILGKTLLFFGVVLIILGGIFLLVGKLPFPGRLPGDIVIQRKNIIFYFPLGLCIVISIILTIIFRIFRH</sequence>
<dbReference type="EMBL" id="BART01000901">
    <property type="protein sequence ID" value="GAG58479.1"/>
    <property type="molecule type" value="Genomic_DNA"/>
</dbReference>
<comment type="caution">
    <text evidence="2">The sequence shown here is derived from an EMBL/GenBank/DDBJ whole genome shotgun (WGS) entry which is preliminary data.</text>
</comment>
<reference evidence="2" key="1">
    <citation type="journal article" date="2014" name="Front. Microbiol.">
        <title>High frequency of phylogenetically diverse reductive dehalogenase-homologous genes in deep subseafloor sedimentary metagenomes.</title>
        <authorList>
            <person name="Kawai M."/>
            <person name="Futagami T."/>
            <person name="Toyoda A."/>
            <person name="Takaki Y."/>
            <person name="Nishi S."/>
            <person name="Hori S."/>
            <person name="Arai W."/>
            <person name="Tsubouchi T."/>
            <person name="Morono Y."/>
            <person name="Uchiyama I."/>
            <person name="Ito T."/>
            <person name="Fujiyama A."/>
            <person name="Inagaki F."/>
            <person name="Takami H."/>
        </authorList>
    </citation>
    <scope>NUCLEOTIDE SEQUENCE</scope>
    <source>
        <strain evidence="2">Expedition CK06-06</strain>
    </source>
</reference>
<dbReference type="InterPro" id="IPR021320">
    <property type="entry name" value="DUF2905"/>
</dbReference>
<protein>
    <recommendedName>
        <fullName evidence="4">DUF2905 domain-containing protein</fullName>
    </recommendedName>
</protein>
<keyword evidence="1" id="KW-0812">Transmembrane</keyword>
<evidence type="ECO:0000256" key="1">
    <source>
        <dbReference type="SAM" id="Phobius"/>
    </source>
</evidence>